<comment type="caution">
    <text evidence="2">The sequence shown here is derived from an EMBL/GenBank/DDBJ whole genome shotgun (WGS) entry which is preliminary data.</text>
</comment>
<evidence type="ECO:0000313" key="3">
    <source>
        <dbReference type="Proteomes" id="UP000233551"/>
    </source>
</evidence>
<evidence type="ECO:0000256" key="1">
    <source>
        <dbReference type="SAM" id="MobiDB-lite"/>
    </source>
</evidence>
<feature type="region of interest" description="Disordered" evidence="1">
    <location>
        <begin position="295"/>
        <end position="318"/>
    </location>
</feature>
<reference evidence="2 3" key="1">
    <citation type="submission" date="2017-11" db="EMBL/GenBank/DDBJ databases">
        <title>De-novo sequencing of pomegranate (Punica granatum L.) genome.</title>
        <authorList>
            <person name="Akparov Z."/>
            <person name="Amiraslanov A."/>
            <person name="Hajiyeva S."/>
            <person name="Abbasov M."/>
            <person name="Kaur K."/>
            <person name="Hamwieh A."/>
            <person name="Solovyev V."/>
            <person name="Salamov A."/>
            <person name="Braich B."/>
            <person name="Kosarev P."/>
            <person name="Mahmoud A."/>
            <person name="Hajiyev E."/>
            <person name="Babayeva S."/>
            <person name="Izzatullayeva V."/>
            <person name="Mammadov A."/>
            <person name="Mammadov A."/>
            <person name="Sharifova S."/>
            <person name="Ojaghi J."/>
            <person name="Eynullazada K."/>
            <person name="Bayramov B."/>
            <person name="Abdulazimova A."/>
            <person name="Shahmuradov I."/>
        </authorList>
    </citation>
    <scope>NUCLEOTIDE SEQUENCE [LARGE SCALE GENOMIC DNA]</scope>
    <source>
        <strain evidence="3">cv. AG2017</strain>
        <tissue evidence="2">Leaf</tissue>
    </source>
</reference>
<feature type="region of interest" description="Disordered" evidence="1">
    <location>
        <begin position="45"/>
        <end position="77"/>
    </location>
</feature>
<evidence type="ECO:0000313" key="2">
    <source>
        <dbReference type="EMBL" id="PKI64643.1"/>
    </source>
</evidence>
<sequence length="380" mass="42489">TTNTGTTADSDFRPLGIRRRSTTELESFIALPGHLRRTTIATATELTSGRATSNRPSSKASFRQIKHTTTPGAEHRRSNYAINTFGTTSALLRPSIYCFRDFESPDFVSAFTAFHGLRPSIYCFRDFESPDFVSAFTAFHGLRPSIYCFRDFGSPDFVSAFIAFRISRPLYCFLRALAPHLPLHILQISIRPHRVNGLRSGTTTQQSPTGHKGHRNECQDAQRAIGDRGTLNFAPIVQTGQNQLSRRRVARTFIHTTRGDIRLIQILVNQAFQIYKLIGHRRSDASSIKSRAFSGFSPNRMGPTAQPSQAIKPQLNPKPRLNPPRLGWPAMSHGSIHGRRLQGFPTTQFKFPSHPSLPTIHPSHPSLSFAFPTLNKTQTP</sequence>
<gene>
    <name evidence="2" type="ORF">CRG98_014959</name>
</gene>
<feature type="non-terminal residue" evidence="2">
    <location>
        <position position="1"/>
    </location>
</feature>
<feature type="compositionally biased region" description="Polar residues" evidence="1">
    <location>
        <begin position="45"/>
        <end position="71"/>
    </location>
</feature>
<organism evidence="2 3">
    <name type="scientific">Punica granatum</name>
    <name type="common">Pomegranate</name>
    <dbReference type="NCBI Taxonomy" id="22663"/>
    <lineage>
        <taxon>Eukaryota</taxon>
        <taxon>Viridiplantae</taxon>
        <taxon>Streptophyta</taxon>
        <taxon>Embryophyta</taxon>
        <taxon>Tracheophyta</taxon>
        <taxon>Spermatophyta</taxon>
        <taxon>Magnoliopsida</taxon>
        <taxon>eudicotyledons</taxon>
        <taxon>Gunneridae</taxon>
        <taxon>Pentapetalae</taxon>
        <taxon>rosids</taxon>
        <taxon>malvids</taxon>
        <taxon>Myrtales</taxon>
        <taxon>Lythraceae</taxon>
        <taxon>Punica</taxon>
    </lineage>
</organism>
<keyword evidence="3" id="KW-1185">Reference proteome</keyword>
<protein>
    <submittedName>
        <fullName evidence="2">Uncharacterized protein</fullName>
    </submittedName>
</protein>
<dbReference type="EMBL" id="PGOL01000801">
    <property type="protein sequence ID" value="PKI64643.1"/>
    <property type="molecule type" value="Genomic_DNA"/>
</dbReference>
<accession>A0A2I0K962</accession>
<proteinExistence type="predicted"/>
<dbReference type="AlphaFoldDB" id="A0A2I0K962"/>
<dbReference type="Proteomes" id="UP000233551">
    <property type="component" value="Unassembled WGS sequence"/>
</dbReference>
<name>A0A2I0K962_PUNGR</name>